<sequence length="299" mass="30636">MTRPADDSAAGERLAEIARELYRGDPGSFVAARTRAAHAAESRDLAGRIAKLPKPAVAAHVVDALVGSGHEALDALTEVAGRLREAEEGGDATLLRSLSAERRRAVADATEAAVAAAAEESGASVSASVQDAVAATFQAAVVDPASARAVASGLLVKPLSPGADPVEALGVPIDLGVGADDADPSASGAGRGGRASGAKGAKPAAAARRARAEADTAEKKAAEAQHALEAAEDELTRIREERDEVGERLDELRDEVADLEERESGLGGELARAQRSRRDAAAAERSARSRAAELRRRAD</sequence>
<evidence type="ECO:0000256" key="1">
    <source>
        <dbReference type="SAM" id="MobiDB-lite"/>
    </source>
</evidence>
<reference evidence="3" key="1">
    <citation type="journal article" date="2019" name="Int. J. Syst. Evol. Microbiol.">
        <title>The Global Catalogue of Microorganisms (GCM) 10K type strain sequencing project: providing services to taxonomists for standard genome sequencing and annotation.</title>
        <authorList>
            <consortium name="The Broad Institute Genomics Platform"/>
            <consortium name="The Broad Institute Genome Sequencing Center for Infectious Disease"/>
            <person name="Wu L."/>
            <person name="Ma J."/>
        </authorList>
    </citation>
    <scope>NUCLEOTIDE SEQUENCE [LARGE SCALE GENOMIC DNA]</scope>
    <source>
        <strain evidence="3">JCM 17442</strain>
    </source>
</reference>
<dbReference type="RefSeq" id="WP_344795284.1">
    <property type="nucleotide sequence ID" value="NZ_BAABAU010000001.1"/>
</dbReference>
<comment type="caution">
    <text evidence="2">The sequence shown here is derived from an EMBL/GenBank/DDBJ whole genome shotgun (WGS) entry which is preliminary data.</text>
</comment>
<dbReference type="EMBL" id="BAABAU010000001">
    <property type="protein sequence ID" value="GAA4266239.1"/>
    <property type="molecule type" value="Genomic_DNA"/>
</dbReference>
<name>A0ABP8E208_9MICO</name>
<feature type="compositionally biased region" description="Basic and acidic residues" evidence="1">
    <location>
        <begin position="276"/>
        <end position="299"/>
    </location>
</feature>
<proteinExistence type="predicted"/>
<feature type="compositionally biased region" description="Basic and acidic residues" evidence="1">
    <location>
        <begin position="234"/>
        <end position="256"/>
    </location>
</feature>
<accession>A0ABP8E208</accession>
<dbReference type="Proteomes" id="UP001501594">
    <property type="component" value="Unassembled WGS sequence"/>
</dbReference>
<feature type="region of interest" description="Disordered" evidence="1">
    <location>
        <begin position="182"/>
        <end position="299"/>
    </location>
</feature>
<evidence type="ECO:0000313" key="2">
    <source>
        <dbReference type="EMBL" id="GAA4266239.1"/>
    </source>
</evidence>
<organism evidence="2 3">
    <name type="scientific">Frondihabitans peucedani</name>
    <dbReference type="NCBI Taxonomy" id="598626"/>
    <lineage>
        <taxon>Bacteria</taxon>
        <taxon>Bacillati</taxon>
        <taxon>Actinomycetota</taxon>
        <taxon>Actinomycetes</taxon>
        <taxon>Micrococcales</taxon>
        <taxon>Microbacteriaceae</taxon>
        <taxon>Frondihabitans</taxon>
    </lineage>
</organism>
<feature type="compositionally biased region" description="Basic and acidic residues" evidence="1">
    <location>
        <begin position="210"/>
        <end position="223"/>
    </location>
</feature>
<keyword evidence="3" id="KW-1185">Reference proteome</keyword>
<evidence type="ECO:0000313" key="3">
    <source>
        <dbReference type="Proteomes" id="UP001501594"/>
    </source>
</evidence>
<feature type="compositionally biased region" description="Low complexity" evidence="1">
    <location>
        <begin position="196"/>
        <end position="207"/>
    </location>
</feature>
<protein>
    <recommendedName>
        <fullName evidence="4">Transposase</fullName>
    </recommendedName>
</protein>
<evidence type="ECO:0008006" key="4">
    <source>
        <dbReference type="Google" id="ProtNLM"/>
    </source>
</evidence>
<gene>
    <name evidence="2" type="ORF">GCM10022256_18510</name>
</gene>